<proteinExistence type="predicted"/>
<name>A0A1A8NPX3_9TELE</name>
<protein>
    <submittedName>
        <fullName evidence="1">Eph receptor B4a</fullName>
    </submittedName>
</protein>
<reference evidence="1" key="1">
    <citation type="submission" date="2016-05" db="EMBL/GenBank/DDBJ databases">
        <authorList>
            <person name="Lavstsen T."/>
            <person name="Jespersen J.S."/>
        </authorList>
    </citation>
    <scope>NUCLEOTIDE SEQUENCE</scope>
    <source>
        <tissue evidence="1">Brain</tissue>
    </source>
</reference>
<dbReference type="EMBL" id="HAEG01004102">
    <property type="protein sequence ID" value="SBR70787.1"/>
    <property type="molecule type" value="Transcribed_RNA"/>
</dbReference>
<dbReference type="AlphaFoldDB" id="A0A1A8NPX3"/>
<sequence length="38" mass="4300">TKRQHQDHYCHADEYLCVGVTDSHVNTPMMPAIFASPV</sequence>
<organism evidence="1">
    <name type="scientific">Nothobranchius pienaari</name>
    <dbReference type="NCBI Taxonomy" id="704102"/>
    <lineage>
        <taxon>Eukaryota</taxon>
        <taxon>Metazoa</taxon>
        <taxon>Chordata</taxon>
        <taxon>Craniata</taxon>
        <taxon>Vertebrata</taxon>
        <taxon>Euteleostomi</taxon>
        <taxon>Actinopterygii</taxon>
        <taxon>Neopterygii</taxon>
        <taxon>Teleostei</taxon>
        <taxon>Neoteleostei</taxon>
        <taxon>Acanthomorphata</taxon>
        <taxon>Ovalentaria</taxon>
        <taxon>Atherinomorphae</taxon>
        <taxon>Cyprinodontiformes</taxon>
        <taxon>Nothobranchiidae</taxon>
        <taxon>Nothobranchius</taxon>
    </lineage>
</organism>
<feature type="non-terminal residue" evidence="1">
    <location>
        <position position="1"/>
    </location>
</feature>
<evidence type="ECO:0000313" key="1">
    <source>
        <dbReference type="EMBL" id="SBR70787.1"/>
    </source>
</evidence>
<reference evidence="1" key="2">
    <citation type="submission" date="2016-06" db="EMBL/GenBank/DDBJ databases">
        <title>The genome of a short-lived fish provides insights into sex chromosome evolution and the genetic control of aging.</title>
        <authorList>
            <person name="Reichwald K."/>
            <person name="Felder M."/>
            <person name="Petzold A."/>
            <person name="Koch P."/>
            <person name="Groth M."/>
            <person name="Platzer M."/>
        </authorList>
    </citation>
    <scope>NUCLEOTIDE SEQUENCE</scope>
    <source>
        <tissue evidence="1">Brain</tissue>
    </source>
</reference>
<accession>A0A1A8NPX3</accession>
<gene>
    <name evidence="1" type="primary">EPHB4A</name>
</gene>
<keyword evidence="1" id="KW-0675">Receptor</keyword>